<evidence type="ECO:0000259" key="1">
    <source>
        <dbReference type="PROSITE" id="PS50151"/>
    </source>
</evidence>
<evidence type="ECO:0000313" key="2">
    <source>
        <dbReference type="EMBL" id="PIZ15614.1"/>
    </source>
</evidence>
<dbReference type="GO" id="GO:1990169">
    <property type="term" value="P:stress response to copper ion"/>
    <property type="evidence" value="ECO:0007669"/>
    <property type="project" value="TreeGrafter"/>
</dbReference>
<accession>A0A2H9PAR0</accession>
<dbReference type="GO" id="GO:0008270">
    <property type="term" value="F:zinc ion binding"/>
    <property type="evidence" value="ECO:0007669"/>
    <property type="project" value="TreeGrafter"/>
</dbReference>
<dbReference type="PROSITE" id="PS50151">
    <property type="entry name" value="UVR"/>
    <property type="match status" value="1"/>
</dbReference>
<dbReference type="GO" id="GO:0050897">
    <property type="term" value="F:cobalt ion binding"/>
    <property type="evidence" value="ECO:0007669"/>
    <property type="project" value="TreeGrafter"/>
</dbReference>
<dbReference type="InterPro" id="IPR025542">
    <property type="entry name" value="YacH"/>
</dbReference>
<sequence length="171" mass="19376">MERKMLCEVCKKEEANVHFTTVINGEVTKMNICESCAEEKGIGGISFSKGVLSGFPDFAVGELLAELKDFEIASGEEKLKCTNCGLSYHDFKRIGRLGCSECYKAFRADLIPLLNRIHGESEHRGKMPSQFNKRKELFSLQKELQEAIAIEEYERAAHLRDKIRAIKKNQT</sequence>
<evidence type="ECO:0000313" key="3">
    <source>
        <dbReference type="Proteomes" id="UP000234145"/>
    </source>
</evidence>
<dbReference type="SUPFAM" id="SSF46600">
    <property type="entry name" value="C-terminal UvrC-binding domain of UvrB"/>
    <property type="match status" value="1"/>
</dbReference>
<comment type="caution">
    <text evidence="2">The sequence shown here is derived from an EMBL/GenBank/DDBJ whole genome shotgun (WGS) entry which is preliminary data.</text>
</comment>
<dbReference type="Gene3D" id="4.10.860.10">
    <property type="entry name" value="UVR domain"/>
    <property type="match status" value="1"/>
</dbReference>
<dbReference type="GO" id="GO:0005507">
    <property type="term" value="F:copper ion binding"/>
    <property type="evidence" value="ECO:0007669"/>
    <property type="project" value="TreeGrafter"/>
</dbReference>
<protein>
    <recommendedName>
        <fullName evidence="1">UVR domain-containing protein</fullName>
    </recommendedName>
</protein>
<dbReference type="AlphaFoldDB" id="A0A2H9PAR0"/>
<dbReference type="PIRSF" id="PIRSF015034">
    <property type="entry name" value="YacH"/>
    <property type="match status" value="1"/>
</dbReference>
<proteinExistence type="predicted"/>
<dbReference type="EMBL" id="PFMS01000080">
    <property type="protein sequence ID" value="PIZ15614.1"/>
    <property type="molecule type" value="Genomic_DNA"/>
</dbReference>
<reference evidence="3" key="1">
    <citation type="submission" date="2017-09" db="EMBL/GenBank/DDBJ databases">
        <title>Depth-based differentiation of microbial function through sediment-hosted aquifers and enrichment of novel symbionts in the deep terrestrial subsurface.</title>
        <authorList>
            <person name="Probst A.J."/>
            <person name="Ladd B."/>
            <person name="Jarett J.K."/>
            <person name="Geller-Mcgrath D.E."/>
            <person name="Sieber C.M.K."/>
            <person name="Emerson J.B."/>
            <person name="Anantharaman K."/>
            <person name="Thomas B.C."/>
            <person name="Malmstrom R."/>
            <person name="Stieglmeier M."/>
            <person name="Klingl A."/>
            <person name="Woyke T."/>
            <person name="Ryan C.M."/>
            <person name="Banfield J.F."/>
        </authorList>
    </citation>
    <scope>NUCLEOTIDE SEQUENCE [LARGE SCALE GENOMIC DNA]</scope>
</reference>
<dbReference type="PANTHER" id="PTHR38430">
    <property type="entry name" value="PROTEIN-ARGININE KINASE ACTIVATOR PROTEIN"/>
    <property type="match status" value="1"/>
</dbReference>
<dbReference type="PANTHER" id="PTHR38430:SF1">
    <property type="entry name" value="PROTEIN-ARGININE KINASE ACTIVATOR PROTEIN"/>
    <property type="match status" value="1"/>
</dbReference>
<name>A0A2H9PAR0_9BACT</name>
<dbReference type="GO" id="GO:1990170">
    <property type="term" value="P:stress response to cadmium ion"/>
    <property type="evidence" value="ECO:0007669"/>
    <property type="project" value="TreeGrafter"/>
</dbReference>
<dbReference type="Proteomes" id="UP000234145">
    <property type="component" value="Unassembled WGS sequence"/>
</dbReference>
<dbReference type="Pfam" id="PF02151">
    <property type="entry name" value="UVR"/>
    <property type="match status" value="1"/>
</dbReference>
<dbReference type="InterPro" id="IPR001943">
    <property type="entry name" value="UVR_dom"/>
</dbReference>
<gene>
    <name evidence="2" type="ORF">COY51_04800</name>
</gene>
<feature type="domain" description="UVR" evidence="1">
    <location>
        <begin position="134"/>
        <end position="169"/>
    </location>
</feature>
<dbReference type="GO" id="GO:0046870">
    <property type="term" value="F:cadmium ion binding"/>
    <property type="evidence" value="ECO:0007669"/>
    <property type="project" value="TreeGrafter"/>
</dbReference>
<organism evidence="2 3">
    <name type="scientific">Candidatus Desantisbacteria bacterium CG_4_10_14_0_8_um_filter_39_17</name>
    <dbReference type="NCBI Taxonomy" id="1974542"/>
    <lineage>
        <taxon>Bacteria</taxon>
        <taxon>Candidatus Desantisiibacteriota</taxon>
    </lineage>
</organism>
<dbReference type="InterPro" id="IPR036876">
    <property type="entry name" value="UVR_dom_sf"/>
</dbReference>